<dbReference type="Proteomes" id="UP000019487">
    <property type="component" value="Unassembled WGS sequence"/>
</dbReference>
<dbReference type="EMBL" id="AYSA01000045">
    <property type="protein sequence ID" value="ESZ98295.1"/>
    <property type="molecule type" value="Genomic_DNA"/>
</dbReference>
<comment type="caution">
    <text evidence="1">The sequence shown here is derived from an EMBL/GenBank/DDBJ whole genome shotgun (WGS) entry which is preliminary data.</text>
</comment>
<organism evidence="1 2">
    <name type="scientific">Sclerotinia borealis (strain F-4128)</name>
    <dbReference type="NCBI Taxonomy" id="1432307"/>
    <lineage>
        <taxon>Eukaryota</taxon>
        <taxon>Fungi</taxon>
        <taxon>Dikarya</taxon>
        <taxon>Ascomycota</taxon>
        <taxon>Pezizomycotina</taxon>
        <taxon>Leotiomycetes</taxon>
        <taxon>Helotiales</taxon>
        <taxon>Sclerotiniaceae</taxon>
        <taxon>Sclerotinia</taxon>
    </lineage>
</organism>
<dbReference type="AlphaFoldDB" id="W9CUX0"/>
<dbReference type="HOGENOM" id="CLU_2559618_0_0_1"/>
<sequence>MKSANIVIEETLQRVTKYYKFNNDAVWVELTEAFGKGVSGAASLSSRRLDSFFAIFYCRSSRFIDVSMFDQPQLTTKLKFSV</sequence>
<keyword evidence="2" id="KW-1185">Reference proteome</keyword>
<evidence type="ECO:0000313" key="1">
    <source>
        <dbReference type="EMBL" id="ESZ98295.1"/>
    </source>
</evidence>
<accession>W9CUX0</accession>
<reference evidence="1 2" key="1">
    <citation type="journal article" date="2014" name="Genome Announc.">
        <title>Draft genome sequence of Sclerotinia borealis, a psychrophilic plant pathogenic fungus.</title>
        <authorList>
            <person name="Mardanov A.V."/>
            <person name="Beletsky A.V."/>
            <person name="Kadnikov V.V."/>
            <person name="Ignatov A.N."/>
            <person name="Ravin N.V."/>
        </authorList>
    </citation>
    <scope>NUCLEOTIDE SEQUENCE [LARGE SCALE GENOMIC DNA]</scope>
    <source>
        <strain evidence="2">F-4157</strain>
    </source>
</reference>
<proteinExistence type="predicted"/>
<name>W9CUX0_SCLBF</name>
<gene>
    <name evidence="1" type="ORF">SBOR_1288</name>
</gene>
<evidence type="ECO:0000313" key="2">
    <source>
        <dbReference type="Proteomes" id="UP000019487"/>
    </source>
</evidence>
<protein>
    <submittedName>
        <fullName evidence="1">Uncharacterized protein</fullName>
    </submittedName>
</protein>